<comment type="subcellular location">
    <subcellularLocation>
        <location evidence="1 6">Nucleus</location>
    </subcellularLocation>
</comment>
<evidence type="ECO:0000313" key="9">
    <source>
        <dbReference type="EMBL" id="TRM62741.1"/>
    </source>
</evidence>
<dbReference type="OrthoDB" id="437078at2759"/>
<evidence type="ECO:0000256" key="6">
    <source>
        <dbReference type="RuleBase" id="RU366049"/>
    </source>
</evidence>
<dbReference type="EMBL" id="VDMD01000012">
    <property type="protein sequence ID" value="TRM62741.1"/>
    <property type="molecule type" value="Genomic_DNA"/>
</dbReference>
<evidence type="ECO:0000256" key="1">
    <source>
        <dbReference type="ARBA" id="ARBA00004123"/>
    </source>
</evidence>
<feature type="compositionally biased region" description="Pro residues" evidence="7">
    <location>
        <begin position="258"/>
        <end position="267"/>
    </location>
</feature>
<gene>
    <name evidence="9" type="ORF">BD626DRAFT_569875</name>
</gene>
<dbReference type="Proteomes" id="UP000320762">
    <property type="component" value="Unassembled WGS sequence"/>
</dbReference>
<organism evidence="9 10">
    <name type="scientific">Schizophyllum amplum</name>
    <dbReference type="NCBI Taxonomy" id="97359"/>
    <lineage>
        <taxon>Eukaryota</taxon>
        <taxon>Fungi</taxon>
        <taxon>Dikarya</taxon>
        <taxon>Basidiomycota</taxon>
        <taxon>Agaricomycotina</taxon>
        <taxon>Agaricomycetes</taxon>
        <taxon>Agaricomycetidae</taxon>
        <taxon>Agaricales</taxon>
        <taxon>Schizophyllaceae</taxon>
        <taxon>Schizophyllum</taxon>
    </lineage>
</organism>
<keyword evidence="10" id="KW-1185">Reference proteome</keyword>
<protein>
    <recommendedName>
        <fullName evidence="6">Chromosome segregation in meiosis protein</fullName>
    </recommendedName>
</protein>
<dbReference type="PANTHER" id="PTHR13220">
    <property type="entry name" value="TIMELESS INTERACTING-RELATED"/>
    <property type="match status" value="1"/>
</dbReference>
<dbReference type="GO" id="GO:0031297">
    <property type="term" value="P:replication fork processing"/>
    <property type="evidence" value="ECO:0007669"/>
    <property type="project" value="UniProtKB-UniRule"/>
</dbReference>
<reference evidence="9 10" key="1">
    <citation type="journal article" date="2019" name="New Phytol.">
        <title>Comparative genomics reveals unique wood-decay strategies and fruiting body development in the Schizophyllaceae.</title>
        <authorList>
            <person name="Almasi E."/>
            <person name="Sahu N."/>
            <person name="Krizsan K."/>
            <person name="Balint B."/>
            <person name="Kovacs G.M."/>
            <person name="Kiss B."/>
            <person name="Cseklye J."/>
            <person name="Drula E."/>
            <person name="Henrissat B."/>
            <person name="Nagy I."/>
            <person name="Chovatia M."/>
            <person name="Adam C."/>
            <person name="LaButti K."/>
            <person name="Lipzen A."/>
            <person name="Riley R."/>
            <person name="Grigoriev I.V."/>
            <person name="Nagy L.G."/>
        </authorList>
    </citation>
    <scope>NUCLEOTIDE SEQUENCE [LARGE SCALE GENOMIC DNA]</scope>
    <source>
        <strain evidence="9 10">NL-1724</strain>
    </source>
</reference>
<feature type="compositionally biased region" description="Acidic residues" evidence="7">
    <location>
        <begin position="1"/>
        <end position="13"/>
    </location>
</feature>
<feature type="region of interest" description="Disordered" evidence="7">
    <location>
        <begin position="1"/>
        <end position="61"/>
    </location>
</feature>
<evidence type="ECO:0000256" key="7">
    <source>
        <dbReference type="SAM" id="MobiDB-lite"/>
    </source>
</evidence>
<comment type="similarity">
    <text evidence="2 6">Belongs to the CSM3 family.</text>
</comment>
<keyword evidence="3 6" id="KW-0227">DNA damage</keyword>
<dbReference type="STRING" id="97359.A0A550CD54"/>
<evidence type="ECO:0000256" key="4">
    <source>
        <dbReference type="ARBA" id="ARBA00023242"/>
    </source>
</evidence>
<feature type="compositionally biased region" description="Basic and acidic residues" evidence="7">
    <location>
        <begin position="84"/>
        <end position="104"/>
    </location>
</feature>
<dbReference type="InterPro" id="IPR040038">
    <property type="entry name" value="TIPIN/Csm3/Swi3"/>
</dbReference>
<dbReference type="GO" id="GO:0000076">
    <property type="term" value="P:DNA replication checkpoint signaling"/>
    <property type="evidence" value="ECO:0007669"/>
    <property type="project" value="UniProtKB-UniRule"/>
</dbReference>
<evidence type="ECO:0000259" key="8">
    <source>
        <dbReference type="Pfam" id="PF07962"/>
    </source>
</evidence>
<feature type="compositionally biased region" description="Basic and acidic residues" evidence="7">
    <location>
        <begin position="117"/>
        <end position="135"/>
    </location>
</feature>
<name>A0A550CD54_9AGAR</name>
<feature type="compositionally biased region" description="Acidic residues" evidence="7">
    <location>
        <begin position="428"/>
        <end position="442"/>
    </location>
</feature>
<keyword evidence="5 6" id="KW-0131">Cell cycle</keyword>
<comment type="function">
    <text evidence="6">Plays an important role in the control of DNA replication and the maintenance of replication fork stability.</text>
</comment>
<feature type="domain" description="Chromosome segregation in meiosis protein 3" evidence="8">
    <location>
        <begin position="139"/>
        <end position="218"/>
    </location>
</feature>
<feature type="region of interest" description="Disordered" evidence="7">
    <location>
        <begin position="219"/>
        <end position="315"/>
    </location>
</feature>
<dbReference type="PANTHER" id="PTHR13220:SF11">
    <property type="entry name" value="TIMELESS-INTERACTING PROTEIN"/>
    <property type="match status" value="1"/>
</dbReference>
<dbReference type="GO" id="GO:0043111">
    <property type="term" value="P:replication fork arrest"/>
    <property type="evidence" value="ECO:0007669"/>
    <property type="project" value="TreeGrafter"/>
</dbReference>
<dbReference type="GO" id="GO:0006974">
    <property type="term" value="P:DNA damage response"/>
    <property type="evidence" value="ECO:0007669"/>
    <property type="project" value="UniProtKB-KW"/>
</dbReference>
<feature type="region of interest" description="Disordered" evidence="7">
    <location>
        <begin position="83"/>
        <end position="135"/>
    </location>
</feature>
<dbReference type="Pfam" id="PF07962">
    <property type="entry name" value="Swi3"/>
    <property type="match status" value="1"/>
</dbReference>
<feature type="compositionally biased region" description="Low complexity" evidence="7">
    <location>
        <begin position="268"/>
        <end position="297"/>
    </location>
</feature>
<evidence type="ECO:0000256" key="3">
    <source>
        <dbReference type="ARBA" id="ARBA00022763"/>
    </source>
</evidence>
<evidence type="ECO:0000256" key="5">
    <source>
        <dbReference type="ARBA" id="ARBA00023306"/>
    </source>
</evidence>
<dbReference type="InterPro" id="IPR012923">
    <property type="entry name" value="Csm3"/>
</dbReference>
<dbReference type="GO" id="GO:0003677">
    <property type="term" value="F:DNA binding"/>
    <property type="evidence" value="ECO:0007669"/>
    <property type="project" value="TreeGrafter"/>
</dbReference>
<accession>A0A550CD54</accession>
<proteinExistence type="inferred from homology"/>
<dbReference type="GO" id="GO:0031298">
    <property type="term" value="C:replication fork protection complex"/>
    <property type="evidence" value="ECO:0007669"/>
    <property type="project" value="TreeGrafter"/>
</dbReference>
<feature type="compositionally biased region" description="Acidic residues" evidence="7">
    <location>
        <begin position="375"/>
        <end position="385"/>
    </location>
</feature>
<comment type="caution">
    <text evidence="9">The sequence shown here is derived from an EMBL/GenBank/DDBJ whole genome shotgun (WGS) entry which is preliminary data.</text>
</comment>
<feature type="region of interest" description="Disordered" evidence="7">
    <location>
        <begin position="354"/>
        <end position="442"/>
    </location>
</feature>
<dbReference type="AlphaFoldDB" id="A0A550CD54"/>
<sequence>MADLDAIWDDDAELASTSRPAVSDETRKSSEPLFIHGDESDAEMPDERDAPASGAADVELDEMFNTRTLDLIDTRAIQAQAEAAYRKEEARRPQKRKPAEERHQILPSSSPPPEGFDDGKADGKGEKEGEKKRRRPIVLDEGRLISNIGFPQLIEETKNFKVKGKGHEASDLNRLLNVYQFWAHRMYPRTQFNGTVERVEKLCHSNRMRNQLSMMRDAALGKPPNEDAIDVSDSDDDGVGARMQPKVGAEATARVDTAPPPSSPPRSSPAASVHVAYASSSSRPASMPPDSSDAGDALMTDGTRSSAAPGDDEDAAMWAAIEEESNAAVAAKPASRPPVADDFDDDMDAAFAVLNELSGGAPAPAPPPAPPEFDHDMEDDFAVMDEMEHASSQPGGSSGPAPTPGGDSLKPSEPQAGPSPTKKRTTSDVEDEWDDADMYADD</sequence>
<feature type="compositionally biased region" description="Acidic residues" evidence="7">
    <location>
        <begin position="227"/>
        <end position="238"/>
    </location>
</feature>
<evidence type="ECO:0000256" key="2">
    <source>
        <dbReference type="ARBA" id="ARBA00006075"/>
    </source>
</evidence>
<keyword evidence="4 6" id="KW-0539">Nucleus</keyword>
<evidence type="ECO:0000313" key="10">
    <source>
        <dbReference type="Proteomes" id="UP000320762"/>
    </source>
</evidence>